<sequence length="151" mass="16640">MPDAQSQQQYRAATHVPLIQSPSLRIPQPVLMPQDIHPLPDSLEPYMVYPFTLESRTLTSHAHLLNSLTALQSTHDQKLAAWEQEKQRRKREALRRVAPGFEPGVGVLVPDRAEVKPHASEVQAAEGAVQAGVMDDFVAGLEKMGYGALGK</sequence>
<dbReference type="OMA" id="FTIEPHI"/>
<dbReference type="GeneID" id="63685562"/>
<name>M5G066_DACPD</name>
<evidence type="ECO:0000313" key="2">
    <source>
        <dbReference type="Proteomes" id="UP000030653"/>
    </source>
</evidence>
<dbReference type="HOGENOM" id="CLU_106356_0_0_1"/>
<reference evidence="1 2" key="1">
    <citation type="journal article" date="2012" name="Science">
        <title>The Paleozoic origin of enzymatic lignin decomposition reconstructed from 31 fungal genomes.</title>
        <authorList>
            <person name="Floudas D."/>
            <person name="Binder M."/>
            <person name="Riley R."/>
            <person name="Barry K."/>
            <person name="Blanchette R.A."/>
            <person name="Henrissat B."/>
            <person name="Martinez A.T."/>
            <person name="Otillar R."/>
            <person name="Spatafora J.W."/>
            <person name="Yadav J.S."/>
            <person name="Aerts A."/>
            <person name="Benoit I."/>
            <person name="Boyd A."/>
            <person name="Carlson A."/>
            <person name="Copeland A."/>
            <person name="Coutinho P.M."/>
            <person name="de Vries R.P."/>
            <person name="Ferreira P."/>
            <person name="Findley K."/>
            <person name="Foster B."/>
            <person name="Gaskell J."/>
            <person name="Glotzer D."/>
            <person name="Gorecki P."/>
            <person name="Heitman J."/>
            <person name="Hesse C."/>
            <person name="Hori C."/>
            <person name="Igarashi K."/>
            <person name="Jurgens J.A."/>
            <person name="Kallen N."/>
            <person name="Kersten P."/>
            <person name="Kohler A."/>
            <person name="Kuees U."/>
            <person name="Kumar T.K.A."/>
            <person name="Kuo A."/>
            <person name="LaButti K."/>
            <person name="Larrondo L.F."/>
            <person name="Lindquist E."/>
            <person name="Ling A."/>
            <person name="Lombard V."/>
            <person name="Lucas S."/>
            <person name="Lundell T."/>
            <person name="Martin R."/>
            <person name="McLaughlin D.J."/>
            <person name="Morgenstern I."/>
            <person name="Morin E."/>
            <person name="Murat C."/>
            <person name="Nagy L.G."/>
            <person name="Nolan M."/>
            <person name="Ohm R.A."/>
            <person name="Patyshakuliyeva A."/>
            <person name="Rokas A."/>
            <person name="Ruiz-Duenas F.J."/>
            <person name="Sabat G."/>
            <person name="Salamov A."/>
            <person name="Samejima M."/>
            <person name="Schmutz J."/>
            <person name="Slot J.C."/>
            <person name="St John F."/>
            <person name="Stenlid J."/>
            <person name="Sun H."/>
            <person name="Sun S."/>
            <person name="Syed K."/>
            <person name="Tsang A."/>
            <person name="Wiebenga A."/>
            <person name="Young D."/>
            <person name="Pisabarro A."/>
            <person name="Eastwood D.C."/>
            <person name="Martin F."/>
            <person name="Cullen D."/>
            <person name="Grigoriev I.V."/>
            <person name="Hibbett D.S."/>
        </authorList>
    </citation>
    <scope>NUCLEOTIDE SEQUENCE [LARGE SCALE GENOMIC DNA]</scope>
    <source>
        <strain evidence="1 2">DJM-731 SS1</strain>
    </source>
</reference>
<dbReference type="Proteomes" id="UP000030653">
    <property type="component" value="Unassembled WGS sequence"/>
</dbReference>
<gene>
    <name evidence="1" type="ORF">DACRYDRAFT_117966</name>
</gene>
<dbReference type="RefSeq" id="XP_040626089.1">
    <property type="nucleotide sequence ID" value="XM_040770500.1"/>
</dbReference>
<keyword evidence="2" id="KW-1185">Reference proteome</keyword>
<dbReference type="EMBL" id="JH795870">
    <property type="protein sequence ID" value="EJT99191.1"/>
    <property type="molecule type" value="Genomic_DNA"/>
</dbReference>
<evidence type="ECO:0000313" key="1">
    <source>
        <dbReference type="EMBL" id="EJT99191.1"/>
    </source>
</evidence>
<dbReference type="AlphaFoldDB" id="M5G066"/>
<accession>M5G066</accession>
<organism evidence="1 2">
    <name type="scientific">Dacryopinax primogenitus (strain DJM 731)</name>
    <name type="common">Brown rot fungus</name>
    <dbReference type="NCBI Taxonomy" id="1858805"/>
    <lineage>
        <taxon>Eukaryota</taxon>
        <taxon>Fungi</taxon>
        <taxon>Dikarya</taxon>
        <taxon>Basidiomycota</taxon>
        <taxon>Agaricomycotina</taxon>
        <taxon>Dacrymycetes</taxon>
        <taxon>Dacrymycetales</taxon>
        <taxon>Dacrymycetaceae</taxon>
        <taxon>Dacryopinax</taxon>
    </lineage>
</organism>
<protein>
    <submittedName>
        <fullName evidence="1">Uncharacterized protein</fullName>
    </submittedName>
</protein>
<proteinExistence type="predicted"/>
<dbReference type="OrthoDB" id="2506317at2759"/>